<dbReference type="RefSeq" id="WP_142903643.1">
    <property type="nucleotide sequence ID" value="NZ_ML660090.1"/>
</dbReference>
<dbReference type="PANTHER" id="PTHR33361">
    <property type="entry name" value="GLR0591 PROTEIN"/>
    <property type="match status" value="1"/>
</dbReference>
<dbReference type="EMBL" id="VHSG01000007">
    <property type="protein sequence ID" value="TQV82627.1"/>
    <property type="molecule type" value="Genomic_DNA"/>
</dbReference>
<dbReference type="PANTHER" id="PTHR33361:SF16">
    <property type="entry name" value="DUF885 DOMAIN-CONTAINING PROTEIN"/>
    <property type="match status" value="1"/>
</dbReference>
<reference evidence="1 2" key="1">
    <citation type="submission" date="2019-06" db="EMBL/GenBank/DDBJ databases">
        <title>Whole genome sequence for Cellvibrionaceae sp. R142.</title>
        <authorList>
            <person name="Wang G."/>
        </authorList>
    </citation>
    <scope>NUCLEOTIDE SEQUENCE [LARGE SCALE GENOMIC DNA]</scope>
    <source>
        <strain evidence="1 2">R142</strain>
    </source>
</reference>
<dbReference type="Pfam" id="PF05960">
    <property type="entry name" value="DUF885"/>
    <property type="match status" value="1"/>
</dbReference>
<comment type="caution">
    <text evidence="1">The sequence shown here is derived from an EMBL/GenBank/DDBJ whole genome shotgun (WGS) entry which is preliminary data.</text>
</comment>
<proteinExistence type="predicted"/>
<keyword evidence="2" id="KW-1185">Reference proteome</keyword>
<dbReference type="AlphaFoldDB" id="A0A545TZJ4"/>
<dbReference type="OrthoDB" id="9769898at2"/>
<protein>
    <submittedName>
        <fullName evidence="1">DUF885 domain-containing protein</fullName>
    </submittedName>
</protein>
<name>A0A545TZJ4_9GAMM</name>
<gene>
    <name evidence="1" type="ORF">FKG94_07825</name>
</gene>
<sequence>MLRTTAKIFCLICITCLPSGCAVRESAPDESERLSQYLESVYQRRLAADPMLATRLGLKQGNDKWSDISIQQMDRETRQNWLDLHQLRTSFDIRRLDQAGRFNYRVFEAELKLRIERASWRYHLTPINQIVGLHLEIPGLLTNHHRIDDSGDARAYINRLQTVGRPIDQFIELFKTRERKGFSLSKSVLPRLIHAAETLVQGDPQDSILLADFTRKVEKLSLGDEDKRALINAASQAIDQDFIPAYRRLIDAFAAHTPVATSDEGVWRLPDGEQFYQFLLRQYTTTDITADQVHTLGLEEVERIHREMESIKNSVGFTGTLKEFFQHLKTAPAFYYPNSDQGRAEYLQLARTIVDRTKSRVTDILPQAPAGDLVVKRIEAYREKSAPIGFYGAGSADGEVPGTVYLGMYDMESLGSFDLPALLFHEGIPGHHLQSAVMQAQTHIPSLRKYYVWWSNTAFTEGWALYGEYLARELGLYDTPYADFGRLAGELWRACRLVVDSGIHAKRWSRQQAVAYLNENTASSLENNERAVDRYLAVPGQATAFKIGMMKILALRERARSQLGDRFDLREFHAIVLRNGPVPLDLLEQEIAEWIGDN</sequence>
<organism evidence="1 2">
    <name type="scientific">Exilibacterium tricleocarpae</name>
    <dbReference type="NCBI Taxonomy" id="2591008"/>
    <lineage>
        <taxon>Bacteria</taxon>
        <taxon>Pseudomonadati</taxon>
        <taxon>Pseudomonadota</taxon>
        <taxon>Gammaproteobacteria</taxon>
        <taxon>Cellvibrionales</taxon>
        <taxon>Cellvibrionaceae</taxon>
        <taxon>Exilibacterium</taxon>
    </lineage>
</organism>
<accession>A0A545TZJ4</accession>
<dbReference type="Proteomes" id="UP000319732">
    <property type="component" value="Unassembled WGS sequence"/>
</dbReference>
<evidence type="ECO:0000313" key="1">
    <source>
        <dbReference type="EMBL" id="TQV82627.1"/>
    </source>
</evidence>
<dbReference type="InterPro" id="IPR010281">
    <property type="entry name" value="DUF885"/>
</dbReference>
<evidence type="ECO:0000313" key="2">
    <source>
        <dbReference type="Proteomes" id="UP000319732"/>
    </source>
</evidence>